<proteinExistence type="predicted"/>
<keyword evidence="2" id="KW-1185">Reference proteome</keyword>
<dbReference type="Proteomes" id="UP000002742">
    <property type="component" value="Chromosome"/>
</dbReference>
<accession>C6WZ59</accession>
<reference evidence="2" key="1">
    <citation type="submission" date="2009-07" db="EMBL/GenBank/DDBJ databases">
        <title>Complete sequence of Methylotenera mobilis JLW8.</title>
        <authorList>
            <consortium name="US DOE Joint Genome Institute"/>
            <person name="Lucas S."/>
            <person name="Copeland A."/>
            <person name="Lapidus A."/>
            <person name="Glavina del Rio T."/>
            <person name="Tice H."/>
            <person name="Bruce D."/>
            <person name="Goodwin L."/>
            <person name="Pitluck S."/>
            <person name="LaButti K.M."/>
            <person name="Clum A."/>
            <person name="Larimer F."/>
            <person name="Land M."/>
            <person name="Hauser L."/>
            <person name="Kyrpides N."/>
            <person name="Mikhailova N."/>
            <person name="Kayluzhnaya M."/>
            <person name="Chistoserdova L."/>
        </authorList>
    </citation>
    <scope>NUCLEOTIDE SEQUENCE [LARGE SCALE GENOMIC DNA]</scope>
    <source>
        <strain evidence="2">JLW8 / ATCC BAA-1282 / DSM 17540</strain>
    </source>
</reference>
<dbReference type="AlphaFoldDB" id="C6WZ59"/>
<sequence>MANRIDADITKSIVAQDLSNTQKNGAVFTAPF</sequence>
<protein>
    <submittedName>
        <fullName evidence="1">Uncharacterized protein</fullName>
    </submittedName>
</protein>
<evidence type="ECO:0000313" key="2">
    <source>
        <dbReference type="Proteomes" id="UP000002742"/>
    </source>
</evidence>
<name>C6WZ59_METML</name>
<reference evidence="1 2" key="2">
    <citation type="journal article" date="2011" name="J. Bacteriol.">
        <title>Genomes of three methylotrophs from a single niche uncover genetic and metabolic divergence of Methylophilaceae.</title>
        <authorList>
            <person name="Lapidus A."/>
            <person name="Clum A."/>
            <person name="Labutti K."/>
            <person name="Kaluzhnaya M.G."/>
            <person name="Lim S."/>
            <person name="Beck D.A."/>
            <person name="Glavina Del Rio T."/>
            <person name="Nolan M."/>
            <person name="Mavromatis K."/>
            <person name="Huntemann M."/>
            <person name="Lucas S."/>
            <person name="Lidstrom M.E."/>
            <person name="Ivanova N."/>
            <person name="Chistoserdova L."/>
        </authorList>
    </citation>
    <scope>NUCLEOTIDE SEQUENCE [LARGE SCALE GENOMIC DNA]</scope>
    <source>
        <strain evidence="2">JLW8 / ATCC BAA-1282 / DSM 17540</strain>
    </source>
</reference>
<dbReference type="KEGG" id="mmb:Mmol_2105"/>
<organism evidence="1 2">
    <name type="scientific">Methylotenera mobilis (strain JLW8 / ATCC BAA-1282 / DSM 17540)</name>
    <dbReference type="NCBI Taxonomy" id="583345"/>
    <lineage>
        <taxon>Bacteria</taxon>
        <taxon>Pseudomonadati</taxon>
        <taxon>Pseudomonadota</taxon>
        <taxon>Betaproteobacteria</taxon>
        <taxon>Nitrosomonadales</taxon>
        <taxon>Methylophilaceae</taxon>
        <taxon>Methylotenera</taxon>
    </lineage>
</organism>
<evidence type="ECO:0000313" key="1">
    <source>
        <dbReference type="EMBL" id="ACT49007.1"/>
    </source>
</evidence>
<dbReference type="EMBL" id="CP001672">
    <property type="protein sequence ID" value="ACT49007.1"/>
    <property type="molecule type" value="Genomic_DNA"/>
</dbReference>
<gene>
    <name evidence="1" type="ordered locus">Mmol_2105</name>
</gene>
<dbReference type="HOGENOM" id="CLU_3390257_0_0_4"/>